<dbReference type="AlphaFoldDB" id="A0A640S771"/>
<reference evidence="1 2" key="1">
    <citation type="submission" date="2019-12" db="EMBL/GenBank/DDBJ databases">
        <title>Whole genome shotgun sequence of Streptomyces caniferus NBRC 15389.</title>
        <authorList>
            <person name="Ichikawa N."/>
            <person name="Kimura A."/>
            <person name="Kitahashi Y."/>
            <person name="Komaki H."/>
            <person name="Tamura T."/>
        </authorList>
    </citation>
    <scope>NUCLEOTIDE SEQUENCE [LARGE SCALE GENOMIC DNA]</scope>
    <source>
        <strain evidence="1 2">NBRC 15389</strain>
    </source>
</reference>
<protein>
    <submittedName>
        <fullName evidence="1">Uncharacterized protein</fullName>
    </submittedName>
</protein>
<accession>A0A640S771</accession>
<name>A0A640S771_9ACTN</name>
<dbReference type="RefSeq" id="WP_159476747.1">
    <property type="nucleotide sequence ID" value="NZ_BAAATH010000005.1"/>
</dbReference>
<dbReference type="EMBL" id="BLIN01000005">
    <property type="protein sequence ID" value="GFE07333.1"/>
    <property type="molecule type" value="Genomic_DNA"/>
</dbReference>
<gene>
    <name evidence="1" type="ORF">Scani_36010</name>
</gene>
<dbReference type="Proteomes" id="UP000435837">
    <property type="component" value="Unassembled WGS sequence"/>
</dbReference>
<proteinExistence type="predicted"/>
<dbReference type="OrthoDB" id="5191549at2"/>
<organism evidence="1 2">
    <name type="scientific">Streptomyces caniferus</name>
    <dbReference type="NCBI Taxonomy" id="285557"/>
    <lineage>
        <taxon>Bacteria</taxon>
        <taxon>Bacillati</taxon>
        <taxon>Actinomycetota</taxon>
        <taxon>Actinomycetes</taxon>
        <taxon>Kitasatosporales</taxon>
        <taxon>Streptomycetaceae</taxon>
        <taxon>Streptomyces</taxon>
    </lineage>
</organism>
<comment type="caution">
    <text evidence="1">The sequence shown here is derived from an EMBL/GenBank/DDBJ whole genome shotgun (WGS) entry which is preliminary data.</text>
</comment>
<dbReference type="GeneID" id="96633128"/>
<sequence length="166" mass="17688">MDDVATDDAALLEALLSSLAGEESVYSRWCWSAGADLAHHVHDLAKAAEADWAHEAVRGATGPTTLGEIESALRPVTRDTAAGLMVSLSTDSLVFPGHPWRDRAHARQAATKVMSILGPGSEWFSNIDSPWENGRAWNPVTRHTFDGVVAGRGGGFVVSLLQVGED</sequence>
<evidence type="ECO:0000313" key="2">
    <source>
        <dbReference type="Proteomes" id="UP000435837"/>
    </source>
</evidence>
<evidence type="ECO:0000313" key="1">
    <source>
        <dbReference type="EMBL" id="GFE07333.1"/>
    </source>
</evidence>